<dbReference type="SMART" id="SM00382">
    <property type="entry name" value="AAA"/>
    <property type="match status" value="1"/>
</dbReference>
<dbReference type="FunFam" id="3.40.50.300:FF:000134">
    <property type="entry name" value="Iron-enterobactin ABC transporter ATP-binding protein"/>
    <property type="match status" value="1"/>
</dbReference>
<evidence type="ECO:0000256" key="9">
    <source>
        <dbReference type="ARBA" id="ARBA00023065"/>
    </source>
</evidence>
<comment type="similarity">
    <text evidence="2">Belongs to the ABC transporter superfamily.</text>
</comment>
<evidence type="ECO:0000256" key="2">
    <source>
        <dbReference type="ARBA" id="ARBA00005417"/>
    </source>
</evidence>
<evidence type="ECO:0000259" key="11">
    <source>
        <dbReference type="PROSITE" id="PS50893"/>
    </source>
</evidence>
<reference evidence="12 13" key="1">
    <citation type="submission" date="2017-07" db="EMBL/GenBank/DDBJ databases">
        <title>Elstera cyanobacteriorum sp. nov., a novel bacterium isolated from cyanobacterial aggregates in a eutrophic lake.</title>
        <authorList>
            <person name="Cai H."/>
        </authorList>
    </citation>
    <scope>NUCLEOTIDE SEQUENCE [LARGE SCALE GENOMIC DNA]</scope>
    <source>
        <strain evidence="12 13">TH019</strain>
    </source>
</reference>
<dbReference type="AlphaFoldDB" id="A0A255XKH0"/>
<keyword evidence="9" id="KW-0406">Ion transport</keyword>
<dbReference type="RefSeq" id="WP_094410151.1">
    <property type="nucleotide sequence ID" value="NZ_BMJZ01000005.1"/>
</dbReference>
<evidence type="ECO:0000313" key="12">
    <source>
        <dbReference type="EMBL" id="OYQ17493.1"/>
    </source>
</evidence>
<evidence type="ECO:0000256" key="5">
    <source>
        <dbReference type="ARBA" id="ARBA00022496"/>
    </source>
</evidence>
<dbReference type="InterPro" id="IPR027417">
    <property type="entry name" value="P-loop_NTPase"/>
</dbReference>
<feature type="domain" description="ABC transporter" evidence="11">
    <location>
        <begin position="8"/>
        <end position="244"/>
    </location>
</feature>
<keyword evidence="3" id="KW-0813">Transport</keyword>
<comment type="caution">
    <text evidence="12">The sequence shown here is derived from an EMBL/GenBank/DDBJ whole genome shotgun (WGS) entry which is preliminary data.</text>
</comment>
<dbReference type="InterPro" id="IPR051535">
    <property type="entry name" value="Siderophore_ABC-ATPase"/>
</dbReference>
<keyword evidence="6" id="KW-0547">Nucleotide-binding</keyword>
<evidence type="ECO:0000256" key="8">
    <source>
        <dbReference type="ARBA" id="ARBA00023004"/>
    </source>
</evidence>
<gene>
    <name evidence="12" type="ORF">CHR90_16235</name>
</gene>
<evidence type="ECO:0000313" key="13">
    <source>
        <dbReference type="Proteomes" id="UP000216361"/>
    </source>
</evidence>
<dbReference type="Proteomes" id="UP000216361">
    <property type="component" value="Unassembled WGS sequence"/>
</dbReference>
<dbReference type="GO" id="GO:0016887">
    <property type="term" value="F:ATP hydrolysis activity"/>
    <property type="evidence" value="ECO:0007669"/>
    <property type="project" value="InterPro"/>
</dbReference>
<dbReference type="GO" id="GO:0006826">
    <property type="term" value="P:iron ion transport"/>
    <property type="evidence" value="ECO:0007669"/>
    <property type="project" value="UniProtKB-KW"/>
</dbReference>
<evidence type="ECO:0000256" key="7">
    <source>
        <dbReference type="ARBA" id="ARBA00022840"/>
    </source>
</evidence>
<organism evidence="12 13">
    <name type="scientific">Elstera cyanobacteriorum</name>
    <dbReference type="NCBI Taxonomy" id="2022747"/>
    <lineage>
        <taxon>Bacteria</taxon>
        <taxon>Pseudomonadati</taxon>
        <taxon>Pseudomonadota</taxon>
        <taxon>Alphaproteobacteria</taxon>
        <taxon>Rhodospirillales</taxon>
        <taxon>Rhodospirillaceae</taxon>
        <taxon>Elstera</taxon>
    </lineage>
</organism>
<evidence type="ECO:0000256" key="6">
    <source>
        <dbReference type="ARBA" id="ARBA00022741"/>
    </source>
</evidence>
<dbReference type="Gene3D" id="3.40.50.300">
    <property type="entry name" value="P-loop containing nucleotide triphosphate hydrolases"/>
    <property type="match status" value="1"/>
</dbReference>
<evidence type="ECO:0000256" key="10">
    <source>
        <dbReference type="ARBA" id="ARBA00023136"/>
    </source>
</evidence>
<accession>A0A255XKH0</accession>
<dbReference type="EMBL" id="NOXS01000034">
    <property type="protein sequence ID" value="OYQ17493.1"/>
    <property type="molecule type" value="Genomic_DNA"/>
</dbReference>
<dbReference type="InterPro" id="IPR003593">
    <property type="entry name" value="AAA+_ATPase"/>
</dbReference>
<name>A0A255XKH0_9PROT</name>
<dbReference type="InterPro" id="IPR017871">
    <property type="entry name" value="ABC_transporter-like_CS"/>
</dbReference>
<dbReference type="GO" id="GO:0005886">
    <property type="term" value="C:plasma membrane"/>
    <property type="evidence" value="ECO:0007669"/>
    <property type="project" value="UniProtKB-SubCell"/>
</dbReference>
<keyword evidence="4" id="KW-1003">Cell membrane</keyword>
<dbReference type="SUPFAM" id="SSF52540">
    <property type="entry name" value="P-loop containing nucleoside triphosphate hydrolases"/>
    <property type="match status" value="1"/>
</dbReference>
<dbReference type="PANTHER" id="PTHR42771">
    <property type="entry name" value="IRON(3+)-HYDROXAMATE IMPORT ATP-BINDING PROTEIN FHUC"/>
    <property type="match status" value="1"/>
</dbReference>
<evidence type="ECO:0000256" key="3">
    <source>
        <dbReference type="ARBA" id="ARBA00022448"/>
    </source>
</evidence>
<keyword evidence="7" id="KW-0067">ATP-binding</keyword>
<dbReference type="OrthoDB" id="9810077at2"/>
<evidence type="ECO:0000256" key="1">
    <source>
        <dbReference type="ARBA" id="ARBA00004202"/>
    </source>
</evidence>
<keyword evidence="5" id="KW-0410">Iron transport</keyword>
<dbReference type="GO" id="GO:0005524">
    <property type="term" value="F:ATP binding"/>
    <property type="evidence" value="ECO:0007669"/>
    <property type="project" value="UniProtKB-KW"/>
</dbReference>
<dbReference type="PROSITE" id="PS00211">
    <property type="entry name" value="ABC_TRANSPORTER_1"/>
    <property type="match status" value="1"/>
</dbReference>
<dbReference type="PROSITE" id="PS50893">
    <property type="entry name" value="ABC_TRANSPORTER_2"/>
    <property type="match status" value="1"/>
</dbReference>
<keyword evidence="8" id="KW-0408">Iron</keyword>
<proteinExistence type="inferred from homology"/>
<keyword evidence="10" id="KW-0472">Membrane</keyword>
<dbReference type="InterPro" id="IPR003439">
    <property type="entry name" value="ABC_transporter-like_ATP-bd"/>
</dbReference>
<sequence>MGLSPIALAAEQLDLHYGGRPVLHQVSVAFRRGAVTALCGPNGSGKSSLLRALCGLAPVTGGRVLVNDRPTADLPPRDLARRLAILPQTPEVPAGITVRELVGFGRHPHLGLLRRPGPEDRQAVDWALEKTLLHPLADRPVALLSGGERQRAWIAMTLAQRTGILLLDEPTTYLDIRHQHDVLTLIRRLNREEGLTVIWVLHDLNQAAAYSDALVLLRDGTVVADGPPESVLTPECLKQVFDLDVVLARHPLSGALLCLPADLPGAAG</sequence>
<keyword evidence="13" id="KW-1185">Reference proteome</keyword>
<evidence type="ECO:0000256" key="4">
    <source>
        <dbReference type="ARBA" id="ARBA00022475"/>
    </source>
</evidence>
<protein>
    <submittedName>
        <fullName evidence="12">ABC transporter</fullName>
    </submittedName>
</protein>
<dbReference type="CDD" id="cd03214">
    <property type="entry name" value="ABC_Iron-Siderophores_B12_Hemin"/>
    <property type="match status" value="1"/>
</dbReference>
<dbReference type="PANTHER" id="PTHR42771:SF2">
    <property type="entry name" value="IRON(3+)-HYDROXAMATE IMPORT ATP-BINDING PROTEIN FHUC"/>
    <property type="match status" value="1"/>
</dbReference>
<comment type="subcellular location">
    <subcellularLocation>
        <location evidence="1">Cell membrane</location>
        <topology evidence="1">Peripheral membrane protein</topology>
    </subcellularLocation>
</comment>
<dbReference type="Pfam" id="PF00005">
    <property type="entry name" value="ABC_tran"/>
    <property type="match status" value="1"/>
</dbReference>